<keyword evidence="2" id="KW-0472">Membrane</keyword>
<evidence type="ECO:0000256" key="3">
    <source>
        <dbReference type="SAM" id="SignalP"/>
    </source>
</evidence>
<keyword evidence="6" id="KW-1185">Reference proteome</keyword>
<dbReference type="PANTHER" id="PTHR33619">
    <property type="entry name" value="POLYSACCHARIDE EXPORT PROTEIN GFCE-RELATED"/>
    <property type="match status" value="1"/>
</dbReference>
<organism evidence="5 6">
    <name type="scientific">Runella defluvii</name>
    <dbReference type="NCBI Taxonomy" id="370973"/>
    <lineage>
        <taxon>Bacteria</taxon>
        <taxon>Pseudomonadati</taxon>
        <taxon>Bacteroidota</taxon>
        <taxon>Cytophagia</taxon>
        <taxon>Cytophagales</taxon>
        <taxon>Spirosomataceae</taxon>
        <taxon>Runella</taxon>
    </lineage>
</organism>
<accession>A0A7W5ZJY1</accession>
<dbReference type="AlphaFoldDB" id="A0A7W5ZJY1"/>
<dbReference type="Proteomes" id="UP000541352">
    <property type="component" value="Unassembled WGS sequence"/>
</dbReference>
<proteinExistence type="predicted"/>
<dbReference type="PANTHER" id="PTHR33619:SF3">
    <property type="entry name" value="POLYSACCHARIDE EXPORT PROTEIN GFCE-RELATED"/>
    <property type="match status" value="1"/>
</dbReference>
<feature type="chain" id="PRO_5030595978" evidence="3">
    <location>
        <begin position="19"/>
        <end position="258"/>
    </location>
</feature>
<protein>
    <submittedName>
        <fullName evidence="5">Polysaccharide export outer membrane protein</fullName>
    </submittedName>
</protein>
<evidence type="ECO:0000256" key="2">
    <source>
        <dbReference type="SAM" id="Phobius"/>
    </source>
</evidence>
<name>A0A7W5ZJY1_9BACT</name>
<dbReference type="InterPro" id="IPR003715">
    <property type="entry name" value="Poly_export_N"/>
</dbReference>
<reference evidence="5 6" key="1">
    <citation type="submission" date="2020-08" db="EMBL/GenBank/DDBJ databases">
        <title>Genomic Encyclopedia of Type Strains, Phase IV (KMG-IV): sequencing the most valuable type-strain genomes for metagenomic binning, comparative biology and taxonomic classification.</title>
        <authorList>
            <person name="Goeker M."/>
        </authorList>
    </citation>
    <scope>NUCLEOTIDE SEQUENCE [LARGE SCALE GENOMIC DNA]</scope>
    <source>
        <strain evidence="5 6">DSM 17976</strain>
    </source>
</reference>
<feature type="domain" description="Polysaccharide export protein N-terminal" evidence="4">
    <location>
        <begin position="39"/>
        <end position="135"/>
    </location>
</feature>
<gene>
    <name evidence="5" type="ORF">FHS57_002693</name>
</gene>
<keyword evidence="2" id="KW-1133">Transmembrane helix</keyword>
<sequence>MRFIVLLLLFCGSLYAQKSTSDTTKTTQMIGRQPELLPDTTEYRLKPGDRLRIRSLNALEIIFPQGGNIAVASTPMSSGQAGASAYLITVDRHGQIVLPQVGRVKVAGLTKTDATKAIEQYYKDLINDPIFDIEISNLQIRVLGSVGRQGMIFLENEKLTLGEVIAMSGGIDFATADKTIKLIRKRSGVQQEVNYDIRNLGDPAVANIPVFDGDYVFVPPSKWSLRIVKNQRFSSILSPVVIGLNAVAVVLGLYLTLK</sequence>
<keyword evidence="2" id="KW-0812">Transmembrane</keyword>
<dbReference type="EMBL" id="JACIBY010000005">
    <property type="protein sequence ID" value="MBB3838687.1"/>
    <property type="molecule type" value="Genomic_DNA"/>
</dbReference>
<evidence type="ECO:0000259" key="4">
    <source>
        <dbReference type="Pfam" id="PF02563"/>
    </source>
</evidence>
<dbReference type="Gene3D" id="3.30.1950.10">
    <property type="entry name" value="wza like domain"/>
    <property type="match status" value="1"/>
</dbReference>
<evidence type="ECO:0000313" key="6">
    <source>
        <dbReference type="Proteomes" id="UP000541352"/>
    </source>
</evidence>
<evidence type="ECO:0000256" key="1">
    <source>
        <dbReference type="ARBA" id="ARBA00022729"/>
    </source>
</evidence>
<dbReference type="Pfam" id="PF02563">
    <property type="entry name" value="Poly_export"/>
    <property type="match status" value="1"/>
</dbReference>
<comment type="caution">
    <text evidence="5">The sequence shown here is derived from an EMBL/GenBank/DDBJ whole genome shotgun (WGS) entry which is preliminary data.</text>
</comment>
<dbReference type="GO" id="GO:0015159">
    <property type="term" value="F:polysaccharide transmembrane transporter activity"/>
    <property type="evidence" value="ECO:0007669"/>
    <property type="project" value="InterPro"/>
</dbReference>
<dbReference type="RefSeq" id="WP_183974358.1">
    <property type="nucleotide sequence ID" value="NZ_JACIBY010000005.1"/>
</dbReference>
<dbReference type="InterPro" id="IPR049712">
    <property type="entry name" value="Poly_export"/>
</dbReference>
<evidence type="ECO:0000313" key="5">
    <source>
        <dbReference type="EMBL" id="MBB3838687.1"/>
    </source>
</evidence>
<dbReference type="Gene3D" id="3.10.560.10">
    <property type="entry name" value="Outer membrane lipoprotein wza domain like"/>
    <property type="match status" value="1"/>
</dbReference>
<keyword evidence="1 3" id="KW-0732">Signal</keyword>
<feature type="signal peptide" evidence="3">
    <location>
        <begin position="1"/>
        <end position="18"/>
    </location>
</feature>
<feature type="transmembrane region" description="Helical" evidence="2">
    <location>
        <begin position="236"/>
        <end position="257"/>
    </location>
</feature>